<organism evidence="10 11">
    <name type="scientific">Moorena producens 3L</name>
    <dbReference type="NCBI Taxonomy" id="489825"/>
    <lineage>
        <taxon>Bacteria</taxon>
        <taxon>Bacillati</taxon>
        <taxon>Cyanobacteriota</taxon>
        <taxon>Cyanophyceae</taxon>
        <taxon>Coleofasciculales</taxon>
        <taxon>Coleofasciculaceae</taxon>
        <taxon>Moorena</taxon>
    </lineage>
</organism>
<dbReference type="HOGENOM" id="CLU_037292_0_0_3"/>
<dbReference type="EMBL" id="GL890939">
    <property type="protein sequence ID" value="EGJ31435.1"/>
    <property type="molecule type" value="Genomic_DNA"/>
</dbReference>
<name>F4XV87_9CYAN</name>
<feature type="domain" description="Glycosyltransferase RgtA/B/C/D-like" evidence="9">
    <location>
        <begin position="171"/>
        <end position="337"/>
    </location>
</feature>
<evidence type="ECO:0000256" key="8">
    <source>
        <dbReference type="SAM" id="Phobius"/>
    </source>
</evidence>
<feature type="transmembrane region" description="Helical" evidence="8">
    <location>
        <begin position="220"/>
        <end position="239"/>
    </location>
</feature>
<evidence type="ECO:0000256" key="4">
    <source>
        <dbReference type="ARBA" id="ARBA00022679"/>
    </source>
</evidence>
<proteinExistence type="predicted"/>
<feature type="transmembrane region" description="Helical" evidence="8">
    <location>
        <begin position="245"/>
        <end position="266"/>
    </location>
</feature>
<evidence type="ECO:0000313" key="10">
    <source>
        <dbReference type="EMBL" id="EGJ31435.1"/>
    </source>
</evidence>
<evidence type="ECO:0000313" key="11">
    <source>
        <dbReference type="Proteomes" id="UP000003959"/>
    </source>
</evidence>
<evidence type="ECO:0000256" key="1">
    <source>
        <dbReference type="ARBA" id="ARBA00004651"/>
    </source>
</evidence>
<dbReference type="PANTHER" id="PTHR33908">
    <property type="entry name" value="MANNOSYLTRANSFERASE YKCB-RELATED"/>
    <property type="match status" value="1"/>
</dbReference>
<feature type="transmembrane region" description="Helical" evidence="8">
    <location>
        <begin position="191"/>
        <end position="213"/>
    </location>
</feature>
<comment type="subcellular location">
    <subcellularLocation>
        <location evidence="1">Cell membrane</location>
        <topology evidence="1">Multi-pass membrane protein</topology>
    </subcellularLocation>
</comment>
<dbReference type="GO" id="GO:0016763">
    <property type="term" value="F:pentosyltransferase activity"/>
    <property type="evidence" value="ECO:0007669"/>
    <property type="project" value="TreeGrafter"/>
</dbReference>
<keyword evidence="7 8" id="KW-0472">Membrane</keyword>
<feature type="transmembrane region" description="Helical" evidence="8">
    <location>
        <begin position="53"/>
        <end position="74"/>
    </location>
</feature>
<evidence type="ECO:0000256" key="2">
    <source>
        <dbReference type="ARBA" id="ARBA00022475"/>
    </source>
</evidence>
<dbReference type="PANTHER" id="PTHR33908:SF11">
    <property type="entry name" value="MEMBRANE PROTEIN"/>
    <property type="match status" value="1"/>
</dbReference>
<keyword evidence="5 8" id="KW-0812">Transmembrane</keyword>
<dbReference type="OrthoDB" id="495800at2"/>
<feature type="transmembrane region" description="Helical" evidence="8">
    <location>
        <begin position="86"/>
        <end position="104"/>
    </location>
</feature>
<keyword evidence="2" id="KW-1003">Cell membrane</keyword>
<gene>
    <name evidence="10" type="ORF">LYNGBM3L_38790</name>
</gene>
<dbReference type="RefSeq" id="WP_008186817.1">
    <property type="nucleotide sequence ID" value="NZ_GL890939.1"/>
</dbReference>
<dbReference type="eggNOG" id="COG5305">
    <property type="taxonomic scope" value="Bacteria"/>
</dbReference>
<protein>
    <submittedName>
        <fullName evidence="10">Dolichyl-phosphate-protein mannosyltransferase</fullName>
    </submittedName>
</protein>
<evidence type="ECO:0000259" key="9">
    <source>
        <dbReference type="Pfam" id="PF13231"/>
    </source>
</evidence>
<dbReference type="Pfam" id="PF13231">
    <property type="entry name" value="PMT_2"/>
    <property type="match status" value="1"/>
</dbReference>
<keyword evidence="3 10" id="KW-0328">Glycosyltransferase</keyword>
<dbReference type="InterPro" id="IPR038731">
    <property type="entry name" value="RgtA/B/C-like"/>
</dbReference>
<feature type="transmembrane region" description="Helical" evidence="8">
    <location>
        <begin position="278"/>
        <end position="301"/>
    </location>
</feature>
<keyword evidence="11" id="KW-1185">Reference proteome</keyword>
<evidence type="ECO:0000256" key="6">
    <source>
        <dbReference type="ARBA" id="ARBA00022989"/>
    </source>
</evidence>
<feature type="transmembrane region" description="Helical" evidence="8">
    <location>
        <begin position="438"/>
        <end position="457"/>
    </location>
</feature>
<dbReference type="GO" id="GO:0009103">
    <property type="term" value="P:lipopolysaccharide biosynthetic process"/>
    <property type="evidence" value="ECO:0007669"/>
    <property type="project" value="UniProtKB-ARBA"/>
</dbReference>
<sequence>MIDHNIKNSLDLFPISPCSEVPTPYSLLPTPYSLLPTPYYLLPTPYYLLPTPYSLFPIPCSLCYSFNYPLIIVVSMIKKITLDSIWFRNLLIIVIVLGVVFRFYNLDRKVYWYDETMTSLRISGHTRTELVETIFDGQIISVENLLKYYQFPNHKKDINDTINSLAGNPEHSPLYYLMARLWLQTFGNSVVTIRLLSVIISLLALPCAYWLCLELFGSKLIGWVAVAIIAISPFHVLYAQEAREYSLWTVTILLSSAVLLWAMNYSRIKQFIKKPYRWIIYSFTVALALYTHPFSALILIGQGLYVLITEGGRWTKGVTSYLLASLGGIVLFSPWLIIVITNFSKFIANTDSVNHSRSGFLPLFWTLNLSRIFFDVNQGIHPLSPLHYLSLFLAVYALYYLCRKAPQHAWVFIITLIGVTGIALIGPDVLLGGRRSSITRYAIPCYLGIQLAIAYFLTTQAKNSGKLTKDKGKKGLPTMGMMNGNLANTEDRQDGQVRGDHDMVPMEKTRKNPKTWKSIAIALAFSGILSCIVSSQLPVWWHKSYAKSRNNPPVAAWINQIPQPLLISNEIPGRVLSLCHLLRPDVQLMLLDKSNSSTNIPEIPEGFKNVLLYRPSEELRQGIETTHNYRVKPTDQSWLWKLSR</sequence>
<accession>F4XV87</accession>
<keyword evidence="4 10" id="KW-0808">Transferase</keyword>
<feature type="transmembrane region" description="Helical" evidence="8">
    <location>
        <begin position="386"/>
        <end position="402"/>
    </location>
</feature>
<dbReference type="GO" id="GO:0005886">
    <property type="term" value="C:plasma membrane"/>
    <property type="evidence" value="ECO:0007669"/>
    <property type="project" value="UniProtKB-SubCell"/>
</dbReference>
<evidence type="ECO:0000256" key="5">
    <source>
        <dbReference type="ARBA" id="ARBA00022692"/>
    </source>
</evidence>
<evidence type="ECO:0000256" key="3">
    <source>
        <dbReference type="ARBA" id="ARBA00022676"/>
    </source>
</evidence>
<feature type="transmembrane region" description="Helical" evidence="8">
    <location>
        <begin position="519"/>
        <end position="541"/>
    </location>
</feature>
<dbReference type="InterPro" id="IPR050297">
    <property type="entry name" value="LipidA_mod_glycosyltrf_83"/>
</dbReference>
<feature type="transmembrane region" description="Helical" evidence="8">
    <location>
        <begin position="355"/>
        <end position="374"/>
    </location>
</feature>
<keyword evidence="6 8" id="KW-1133">Transmembrane helix</keyword>
<reference evidence="11" key="1">
    <citation type="journal article" date="2011" name="Proc. Natl. Acad. Sci. U.S.A.">
        <title>Genomic insights into the physiology and ecology of the marine filamentous cyanobacterium Lyngbya majuscula.</title>
        <authorList>
            <person name="Jones A.C."/>
            <person name="Monroe E.A."/>
            <person name="Podell S."/>
            <person name="Hess W.R."/>
            <person name="Klages S."/>
            <person name="Esquenazi E."/>
            <person name="Niessen S."/>
            <person name="Hoover H."/>
            <person name="Rothmann M."/>
            <person name="Lasken R.S."/>
            <person name="Yates J.R.III."/>
            <person name="Reinhardt R."/>
            <person name="Kube M."/>
            <person name="Burkart M.D."/>
            <person name="Allen E.E."/>
            <person name="Dorrestein P.C."/>
            <person name="Gerwick W.H."/>
            <person name="Gerwick L."/>
        </authorList>
    </citation>
    <scope>NUCLEOTIDE SEQUENCE [LARGE SCALE GENOMIC DNA]</scope>
    <source>
        <strain evidence="11">3L</strain>
    </source>
</reference>
<evidence type="ECO:0000256" key="7">
    <source>
        <dbReference type="ARBA" id="ARBA00023136"/>
    </source>
</evidence>
<feature type="transmembrane region" description="Helical" evidence="8">
    <location>
        <begin position="321"/>
        <end position="343"/>
    </location>
</feature>
<dbReference type="AlphaFoldDB" id="F4XV87"/>
<dbReference type="Proteomes" id="UP000003959">
    <property type="component" value="Unassembled WGS sequence"/>
</dbReference>
<feature type="transmembrane region" description="Helical" evidence="8">
    <location>
        <begin position="409"/>
        <end position="426"/>
    </location>
</feature>